<organism evidence="2 3">
    <name type="scientific">Kordia periserrulae</name>
    <dbReference type="NCBI Taxonomy" id="701523"/>
    <lineage>
        <taxon>Bacteria</taxon>
        <taxon>Pseudomonadati</taxon>
        <taxon>Bacteroidota</taxon>
        <taxon>Flavobacteriia</taxon>
        <taxon>Flavobacteriales</taxon>
        <taxon>Flavobacteriaceae</taxon>
        <taxon>Kordia</taxon>
    </lineage>
</organism>
<keyword evidence="3" id="KW-1185">Reference proteome</keyword>
<gene>
    <name evidence="2" type="ORF">C8N46_105165</name>
</gene>
<reference evidence="2 3" key="1">
    <citation type="submission" date="2018-04" db="EMBL/GenBank/DDBJ databases">
        <title>Genomic Encyclopedia of Archaeal and Bacterial Type Strains, Phase II (KMG-II): from individual species to whole genera.</title>
        <authorList>
            <person name="Goeker M."/>
        </authorList>
    </citation>
    <scope>NUCLEOTIDE SEQUENCE [LARGE SCALE GENOMIC DNA]</scope>
    <source>
        <strain evidence="2 3">DSM 25731</strain>
    </source>
</reference>
<evidence type="ECO:0000256" key="1">
    <source>
        <dbReference type="SAM" id="SignalP"/>
    </source>
</evidence>
<comment type="caution">
    <text evidence="2">The sequence shown here is derived from an EMBL/GenBank/DDBJ whole genome shotgun (WGS) entry which is preliminary data.</text>
</comment>
<proteinExistence type="predicted"/>
<dbReference type="OrthoDB" id="1413291at2"/>
<feature type="signal peptide" evidence="1">
    <location>
        <begin position="1"/>
        <end position="23"/>
    </location>
</feature>
<sequence length="270" mass="30122">MRKKTAQFLVCALLLCVSISGMAQGAISGFYNVKGTATLVLGAGFEDSKNYFIGRVRSDLSRNLYSVSLFGIYGISNRLNVQASLPYLSSGEQNGLQDAQIFLKYRAFQAQRETSKLEVSFATGFSTNVSDYRIGGLNDLGQQAKILETRAMLHYQKNSGWFATVQSGFSFKFEEVPNSFPFTLKLGKASAKGYFDVWYDFQYAFGGIDYRGTPRPQNFRELGVNFHKIGGTYHFPLSKTSGIYISPSYVIDGRNVFQGFAYHAGFTYQL</sequence>
<protein>
    <recommendedName>
        <fullName evidence="4">Outer membrane protein with beta-barrel domain</fullName>
    </recommendedName>
</protein>
<keyword evidence="1" id="KW-0732">Signal</keyword>
<evidence type="ECO:0000313" key="2">
    <source>
        <dbReference type="EMBL" id="PTX61009.1"/>
    </source>
</evidence>
<dbReference type="RefSeq" id="WP_108115126.1">
    <property type="nucleotide sequence ID" value="NZ_QBKT01000005.1"/>
</dbReference>
<accession>A0A2T6BY51</accession>
<dbReference type="Proteomes" id="UP000244090">
    <property type="component" value="Unassembled WGS sequence"/>
</dbReference>
<evidence type="ECO:0008006" key="4">
    <source>
        <dbReference type="Google" id="ProtNLM"/>
    </source>
</evidence>
<name>A0A2T6BY51_9FLAO</name>
<dbReference type="EMBL" id="QBKT01000005">
    <property type="protein sequence ID" value="PTX61009.1"/>
    <property type="molecule type" value="Genomic_DNA"/>
</dbReference>
<evidence type="ECO:0000313" key="3">
    <source>
        <dbReference type="Proteomes" id="UP000244090"/>
    </source>
</evidence>
<dbReference type="AlphaFoldDB" id="A0A2T6BY51"/>
<feature type="chain" id="PRO_5015487123" description="Outer membrane protein with beta-barrel domain" evidence="1">
    <location>
        <begin position="24"/>
        <end position="270"/>
    </location>
</feature>